<reference evidence="2 3" key="1">
    <citation type="submission" date="2018-03" db="EMBL/GenBank/DDBJ databases">
        <title>Genomic Encyclopedia of Archaeal and Bacterial Type Strains, Phase II (KMG-II): from individual species to whole genera.</title>
        <authorList>
            <person name="Goeker M."/>
        </authorList>
    </citation>
    <scope>NUCLEOTIDE SEQUENCE [LARGE SCALE GENOMIC DNA]</scope>
    <source>
        <strain evidence="2 3">DSM 45416</strain>
    </source>
</reference>
<dbReference type="Gene3D" id="3.40.50.1820">
    <property type="entry name" value="alpha/beta hydrolase"/>
    <property type="match status" value="1"/>
</dbReference>
<keyword evidence="3" id="KW-1185">Reference proteome</keyword>
<dbReference type="EMBL" id="PVTG01000009">
    <property type="protein sequence ID" value="PRY48375.1"/>
    <property type="molecule type" value="Genomic_DNA"/>
</dbReference>
<protein>
    <submittedName>
        <fullName evidence="2">PGAP1-like protein</fullName>
    </submittedName>
</protein>
<comment type="caution">
    <text evidence="2">The sequence shown here is derived from an EMBL/GenBank/DDBJ whole genome shotgun (WGS) entry which is preliminary data.</text>
</comment>
<dbReference type="Proteomes" id="UP000239210">
    <property type="component" value="Unassembled WGS sequence"/>
</dbReference>
<dbReference type="AlphaFoldDB" id="A0A2T0TRR4"/>
<dbReference type="GO" id="GO:0016788">
    <property type="term" value="F:hydrolase activity, acting on ester bonds"/>
    <property type="evidence" value="ECO:0007669"/>
    <property type="project" value="InterPro"/>
</dbReference>
<dbReference type="InterPro" id="IPR012908">
    <property type="entry name" value="PGAP1-ab_dom-like"/>
</dbReference>
<dbReference type="InterPro" id="IPR029058">
    <property type="entry name" value="AB_hydrolase_fold"/>
</dbReference>
<organism evidence="2 3">
    <name type="scientific">Geodermatophilus tzadiensis</name>
    <dbReference type="NCBI Taxonomy" id="1137988"/>
    <lineage>
        <taxon>Bacteria</taxon>
        <taxon>Bacillati</taxon>
        <taxon>Actinomycetota</taxon>
        <taxon>Actinomycetes</taxon>
        <taxon>Geodermatophilales</taxon>
        <taxon>Geodermatophilaceae</taxon>
        <taxon>Geodermatophilus</taxon>
    </lineage>
</organism>
<proteinExistence type="predicted"/>
<evidence type="ECO:0000259" key="1">
    <source>
        <dbReference type="Pfam" id="PF07819"/>
    </source>
</evidence>
<dbReference type="Pfam" id="PF07819">
    <property type="entry name" value="PGAP1"/>
    <property type="match status" value="1"/>
</dbReference>
<gene>
    <name evidence="2" type="ORF">LY71_10912</name>
</gene>
<dbReference type="RefSeq" id="WP_170121332.1">
    <property type="nucleotide sequence ID" value="NZ_PVTG01000009.1"/>
</dbReference>
<evidence type="ECO:0000313" key="3">
    <source>
        <dbReference type="Proteomes" id="UP000239210"/>
    </source>
</evidence>
<dbReference type="SUPFAM" id="SSF53474">
    <property type="entry name" value="alpha/beta-Hydrolases"/>
    <property type="match status" value="1"/>
</dbReference>
<feature type="domain" description="GPI inositol-deacylase PGAP1-like alpha/beta" evidence="1">
    <location>
        <begin position="139"/>
        <end position="233"/>
    </location>
</feature>
<evidence type="ECO:0000313" key="2">
    <source>
        <dbReference type="EMBL" id="PRY48375.1"/>
    </source>
</evidence>
<sequence>MATATNQHLPIILVRGFGGLDVSDEKRIAYQGFNNGTVYPGKRGENYIYEGMVLKFLKSDYTYYDATNVIGYYADAVTDHPEIPKELVDRNISEKFFTGDLVIDPATALALVRRPPEQVRRTLWVFRYYDLQRKFTVYAEALVRLIDFIRALARVEGETPPMVNIIAHSMGGLIVREALQITYPGKNKNPEDFVNKVVTLGTPHRGITFQLLSKWVGVDADDELNRFNPQNQENERWPGSYKDLHKHFDPRRILTVVGTNYRTYDNRISSGLNRLFSAGGEFGPLYNRSDGLVKQHSAQLPGAPRTFVHKCHGGEDSLVTSREAYEIASRFFFGDVLVRLRLLTAEIKHGADPLGGSEFFLGASIKARDVDFELFHQSRDAENCYGPYRRATLDDAEQGAEVAFPPLPDWTLWEGWMDRSRVTRDTGDLVFRLELYVAERDSFGVRFSDDVILHRQLFVRVAPKDGGTVQEGIGGISWTENPRLSSDGTLGKEAEPINGDGNGWRISLDYADFSATFAIELKPAG</sequence>
<name>A0A2T0TRR4_9ACTN</name>
<accession>A0A2T0TRR4</accession>